<feature type="domain" description="Ion transport" evidence="7">
    <location>
        <begin position="61"/>
        <end position="282"/>
    </location>
</feature>
<keyword evidence="3 6" id="KW-1133">Transmembrane helix</keyword>
<evidence type="ECO:0000256" key="4">
    <source>
        <dbReference type="ARBA" id="ARBA00023136"/>
    </source>
</evidence>
<protein>
    <recommendedName>
        <fullName evidence="7">Ion transport domain-containing protein</fullName>
    </recommendedName>
</protein>
<organism evidence="8 9">
    <name type="scientific">Myripristis murdjan</name>
    <name type="common">pinecone soldierfish</name>
    <dbReference type="NCBI Taxonomy" id="586833"/>
    <lineage>
        <taxon>Eukaryota</taxon>
        <taxon>Metazoa</taxon>
        <taxon>Chordata</taxon>
        <taxon>Craniata</taxon>
        <taxon>Vertebrata</taxon>
        <taxon>Euteleostomi</taxon>
        <taxon>Actinopterygii</taxon>
        <taxon>Neopterygii</taxon>
        <taxon>Teleostei</taxon>
        <taxon>Neoteleostei</taxon>
        <taxon>Acanthomorphata</taxon>
        <taxon>Holocentriformes</taxon>
        <taxon>Holocentridae</taxon>
        <taxon>Myripristis</taxon>
    </lineage>
</organism>
<dbReference type="SUPFAM" id="SSF81324">
    <property type="entry name" value="Voltage-gated potassium channels"/>
    <property type="match status" value="1"/>
</dbReference>
<dbReference type="InParanoid" id="A0A667X663"/>
<dbReference type="Gene3D" id="1.10.287.70">
    <property type="match status" value="1"/>
</dbReference>
<dbReference type="GeneTree" id="ENSGT00940000161455"/>
<reference evidence="8" key="2">
    <citation type="submission" date="2025-08" db="UniProtKB">
        <authorList>
            <consortium name="Ensembl"/>
        </authorList>
    </citation>
    <scope>IDENTIFICATION</scope>
</reference>
<dbReference type="Pfam" id="PF00520">
    <property type="entry name" value="Ion_trans"/>
    <property type="match status" value="1"/>
</dbReference>
<gene>
    <name evidence="8" type="primary">LOC115371576</name>
</gene>
<dbReference type="GO" id="GO:0006814">
    <property type="term" value="P:sodium ion transport"/>
    <property type="evidence" value="ECO:0007669"/>
    <property type="project" value="TreeGrafter"/>
</dbReference>
<name>A0A667X663_9TELE</name>
<feature type="region of interest" description="Disordered" evidence="5">
    <location>
        <begin position="1"/>
        <end position="47"/>
    </location>
</feature>
<dbReference type="GO" id="GO:0005245">
    <property type="term" value="F:voltage-gated calcium channel activity"/>
    <property type="evidence" value="ECO:0007669"/>
    <property type="project" value="TreeGrafter"/>
</dbReference>
<dbReference type="Gene3D" id="1.20.120.350">
    <property type="entry name" value="Voltage-gated potassium channels. Chain C"/>
    <property type="match status" value="1"/>
</dbReference>
<dbReference type="InterPro" id="IPR005821">
    <property type="entry name" value="Ion_trans_dom"/>
</dbReference>
<evidence type="ECO:0000256" key="1">
    <source>
        <dbReference type="ARBA" id="ARBA00004141"/>
    </source>
</evidence>
<evidence type="ECO:0000313" key="8">
    <source>
        <dbReference type="Ensembl" id="ENSMMDP00005009418.1"/>
    </source>
</evidence>
<evidence type="ECO:0000256" key="2">
    <source>
        <dbReference type="ARBA" id="ARBA00022692"/>
    </source>
</evidence>
<feature type="transmembrane region" description="Helical" evidence="6">
    <location>
        <begin position="183"/>
        <end position="204"/>
    </location>
</feature>
<evidence type="ECO:0000256" key="3">
    <source>
        <dbReference type="ARBA" id="ARBA00022989"/>
    </source>
</evidence>
<keyword evidence="2 6" id="KW-0812">Transmembrane</keyword>
<accession>A0A667X663</accession>
<evidence type="ECO:0000313" key="9">
    <source>
        <dbReference type="Proteomes" id="UP000472263"/>
    </source>
</evidence>
<dbReference type="GO" id="GO:0030317">
    <property type="term" value="P:flagellated sperm motility"/>
    <property type="evidence" value="ECO:0007669"/>
    <property type="project" value="TreeGrafter"/>
</dbReference>
<feature type="compositionally biased region" description="Basic and acidic residues" evidence="5">
    <location>
        <begin position="29"/>
        <end position="45"/>
    </location>
</feature>
<feature type="compositionally biased region" description="Basic and acidic residues" evidence="5">
    <location>
        <begin position="1"/>
        <end position="14"/>
    </location>
</feature>
<feature type="transmembrane region" description="Helical" evidence="6">
    <location>
        <begin position="93"/>
        <end position="115"/>
    </location>
</feature>
<evidence type="ECO:0000259" key="7">
    <source>
        <dbReference type="Pfam" id="PF00520"/>
    </source>
</evidence>
<dbReference type="Proteomes" id="UP000472263">
    <property type="component" value="Chromosome 14"/>
</dbReference>
<dbReference type="Ensembl" id="ENSMMDT00005009719.1">
    <property type="protein sequence ID" value="ENSMMDP00005009418.1"/>
    <property type="gene ID" value="ENSMMDG00005005167.1"/>
</dbReference>
<feature type="transmembrane region" description="Helical" evidence="6">
    <location>
        <begin position="62"/>
        <end position="81"/>
    </location>
</feature>
<dbReference type="PANTHER" id="PTHR47131:SF1">
    <property type="entry name" value="CATION CHANNEL SPERM-ASSOCIATED PROTEIN 3"/>
    <property type="match status" value="1"/>
</dbReference>
<dbReference type="AlphaFoldDB" id="A0A667X663"/>
<reference evidence="8" key="3">
    <citation type="submission" date="2025-09" db="UniProtKB">
        <authorList>
            <consortium name="Ensembl"/>
        </authorList>
    </citation>
    <scope>IDENTIFICATION</scope>
</reference>
<feature type="transmembrane region" description="Helical" evidence="6">
    <location>
        <begin position="251"/>
        <end position="269"/>
    </location>
</feature>
<comment type="subcellular location">
    <subcellularLocation>
        <location evidence="1">Membrane</location>
        <topology evidence="1">Multi-pass membrane protein</topology>
    </subcellularLocation>
</comment>
<keyword evidence="4 6" id="KW-0472">Membrane</keyword>
<dbReference type="GO" id="GO:0036128">
    <property type="term" value="C:CatSper complex"/>
    <property type="evidence" value="ECO:0007669"/>
    <property type="project" value="TreeGrafter"/>
</dbReference>
<proteinExistence type="predicted"/>
<reference evidence="8" key="1">
    <citation type="submission" date="2019-06" db="EMBL/GenBank/DDBJ databases">
        <authorList>
            <consortium name="Wellcome Sanger Institute Data Sharing"/>
        </authorList>
    </citation>
    <scope>NUCLEOTIDE SEQUENCE [LARGE SCALE GENOMIC DNA]</scope>
</reference>
<evidence type="ECO:0000256" key="6">
    <source>
        <dbReference type="SAM" id="Phobius"/>
    </source>
</evidence>
<dbReference type="PANTHER" id="PTHR47131">
    <property type="entry name" value="CATION CHANNEL SPERM-ASSOCIATED PROTEIN 3"/>
    <property type="match status" value="1"/>
</dbReference>
<sequence>MEQNTEEVRNERKAPCVAEQEGSRTAQQPDRERGDAGRGPAESEQHRRRAGGLIVRIHDSPWFRIFIMAAIVLDAAVRATHSYKFLREYLHELFVFESVLLTGIYTLEFLIKVWAEGFRYLKSKSGVFDALVLGAVYLSAFRPDEAFPLTVELRAARLLKIISFIPALRDVAECLFLVMRKSLYAFFLLLLFAFFAGVCGFYFFGGPDSPDPLHWEDKSNSFLSAVVLVTLDGWTDIQDVLDNAGLKSSRIFTVLCIVLGYFILYNSCIAEMSAYMTDITTKREATRRKMEEEARALKRRARRPEGEEEIRQVREDCSLSCVSFAHTQKVREEPCSSVNFAKLYLSAQRRLDHKTQEMSTCYDEMAEVLHELKEDQQLHEP</sequence>
<dbReference type="GO" id="GO:0048240">
    <property type="term" value="P:sperm capacitation"/>
    <property type="evidence" value="ECO:0007669"/>
    <property type="project" value="TreeGrafter"/>
</dbReference>
<dbReference type="GO" id="GO:0001669">
    <property type="term" value="C:acrosomal vesicle"/>
    <property type="evidence" value="ECO:0007669"/>
    <property type="project" value="TreeGrafter"/>
</dbReference>
<dbReference type="InterPro" id="IPR027359">
    <property type="entry name" value="Volt_channel_dom_sf"/>
</dbReference>
<keyword evidence="9" id="KW-1185">Reference proteome</keyword>
<evidence type="ECO:0000256" key="5">
    <source>
        <dbReference type="SAM" id="MobiDB-lite"/>
    </source>
</evidence>